<gene>
    <name evidence="4" type="ORF">CCUR1050_LOCUS8749</name>
</gene>
<feature type="repeat" description="ANK" evidence="3">
    <location>
        <begin position="245"/>
        <end position="277"/>
    </location>
</feature>
<dbReference type="InterPro" id="IPR036770">
    <property type="entry name" value="Ankyrin_rpt-contain_sf"/>
</dbReference>
<dbReference type="PROSITE" id="PS50297">
    <property type="entry name" value="ANK_REP_REGION"/>
    <property type="match status" value="1"/>
</dbReference>
<dbReference type="SMART" id="SM00248">
    <property type="entry name" value="ANK"/>
    <property type="match status" value="2"/>
</dbReference>
<reference evidence="4" key="1">
    <citation type="submission" date="2021-01" db="EMBL/GenBank/DDBJ databases">
        <authorList>
            <person name="Corre E."/>
            <person name="Pelletier E."/>
            <person name="Niang G."/>
            <person name="Scheremetjew M."/>
            <person name="Finn R."/>
            <person name="Kale V."/>
            <person name="Holt S."/>
            <person name="Cochrane G."/>
            <person name="Meng A."/>
            <person name="Brown T."/>
            <person name="Cohen L."/>
        </authorList>
    </citation>
    <scope>NUCLEOTIDE SEQUENCE</scope>
    <source>
        <strain evidence="4">CCAP979/52</strain>
    </source>
</reference>
<evidence type="ECO:0000256" key="1">
    <source>
        <dbReference type="ARBA" id="ARBA00022737"/>
    </source>
</evidence>
<evidence type="ECO:0000313" key="4">
    <source>
        <dbReference type="EMBL" id="CAD8631070.1"/>
    </source>
</evidence>
<keyword evidence="2 3" id="KW-0040">ANK repeat</keyword>
<proteinExistence type="predicted"/>
<dbReference type="PANTHER" id="PTHR24201:SF15">
    <property type="entry name" value="ANKYRIN REPEAT DOMAIN-CONTAINING PROTEIN 66"/>
    <property type="match status" value="1"/>
</dbReference>
<sequence>MTTADVFNKFIIPATKERKIAYVDLIREDVVPDAWDEGFQPAVGRSNYFASHAWLYRFKDFVGAVTDWAGQNLRREQMNCSYFWVDIFTVNQHTPKADDFWDIAFAEGVKQVGHTVLVLQPHQNPIPFRRIWCIWEIFSTIKQGVALSVAMKVTEKNSFCRACRDDFNEVLSALQRIDAEDAEAAVPDDKARILDAVVKTAGGMAEFNKTCRLAMISMLLIEMAREGRKNEVSQLLDLGVDPNGGACPAIHEASYDGNLELVQLLVSHGGNPDQRDSAGWTPISCACEGGHLELVTWFVEKCKVDLHYRDWDGNRPLENAERYGQLEVAGYLRKKTALAP</sequence>
<accession>A0A7S0QCX8</accession>
<dbReference type="AlphaFoldDB" id="A0A7S0QCX8"/>
<dbReference type="PROSITE" id="PS50088">
    <property type="entry name" value="ANK_REPEAT"/>
    <property type="match status" value="1"/>
</dbReference>
<dbReference type="InterPro" id="IPR050776">
    <property type="entry name" value="Ank_Repeat/CDKN_Inhibitor"/>
</dbReference>
<dbReference type="Gene3D" id="1.25.40.20">
    <property type="entry name" value="Ankyrin repeat-containing domain"/>
    <property type="match status" value="1"/>
</dbReference>
<keyword evidence="1" id="KW-0677">Repeat</keyword>
<dbReference type="PANTHER" id="PTHR24201">
    <property type="entry name" value="ANK_REP_REGION DOMAIN-CONTAINING PROTEIN"/>
    <property type="match status" value="1"/>
</dbReference>
<dbReference type="InterPro" id="IPR002110">
    <property type="entry name" value="Ankyrin_rpt"/>
</dbReference>
<protein>
    <submittedName>
        <fullName evidence="4">Uncharacterized protein</fullName>
    </submittedName>
</protein>
<dbReference type="SUPFAM" id="SSF48403">
    <property type="entry name" value="Ankyrin repeat"/>
    <property type="match status" value="1"/>
</dbReference>
<evidence type="ECO:0000256" key="3">
    <source>
        <dbReference type="PROSITE-ProRule" id="PRU00023"/>
    </source>
</evidence>
<evidence type="ECO:0000256" key="2">
    <source>
        <dbReference type="ARBA" id="ARBA00023043"/>
    </source>
</evidence>
<dbReference type="EMBL" id="HBEZ01015829">
    <property type="protein sequence ID" value="CAD8631070.1"/>
    <property type="molecule type" value="Transcribed_RNA"/>
</dbReference>
<dbReference type="Pfam" id="PF12796">
    <property type="entry name" value="Ank_2"/>
    <property type="match status" value="1"/>
</dbReference>
<organism evidence="4">
    <name type="scientific">Cryptomonas curvata</name>
    <dbReference type="NCBI Taxonomy" id="233186"/>
    <lineage>
        <taxon>Eukaryota</taxon>
        <taxon>Cryptophyceae</taxon>
        <taxon>Cryptomonadales</taxon>
        <taxon>Cryptomonadaceae</taxon>
        <taxon>Cryptomonas</taxon>
    </lineage>
</organism>
<name>A0A7S0QCX8_9CRYP</name>